<comment type="caution">
    <text evidence="1">The sequence shown here is derived from an EMBL/GenBank/DDBJ whole genome shotgun (WGS) entry which is preliminary data.</text>
</comment>
<organism evidence="1 2">
    <name type="scientific">Bacillus badius</name>
    <dbReference type="NCBI Taxonomy" id="1455"/>
    <lineage>
        <taxon>Bacteria</taxon>
        <taxon>Bacillati</taxon>
        <taxon>Bacillota</taxon>
        <taxon>Bacilli</taxon>
        <taxon>Bacillales</taxon>
        <taxon>Bacillaceae</taxon>
        <taxon>Pseudobacillus</taxon>
    </lineage>
</organism>
<name>A0ABR5B1C2_BACBA</name>
<gene>
    <name evidence="1" type="ORF">SD77_0587</name>
</gene>
<dbReference type="Pfam" id="PF10934">
    <property type="entry name" value="Sheath_initiator"/>
    <property type="match status" value="1"/>
</dbReference>
<evidence type="ECO:0000313" key="2">
    <source>
        <dbReference type="Proteomes" id="UP000031982"/>
    </source>
</evidence>
<dbReference type="EMBL" id="JXLP01000001">
    <property type="protein sequence ID" value="KIL80739.1"/>
    <property type="molecule type" value="Genomic_DNA"/>
</dbReference>
<accession>A0ABR5B1C2</accession>
<keyword evidence="2" id="KW-1185">Reference proteome</keyword>
<protein>
    <submittedName>
        <fullName evidence="1">Phage-like element PBSX protein xkdS</fullName>
    </submittedName>
</protein>
<dbReference type="RefSeq" id="WP_041113154.1">
    <property type="nucleotide sequence ID" value="NZ_JARTHD010000006.1"/>
</dbReference>
<proteinExistence type="predicted"/>
<sequence length="140" mass="16119">MALSPEINIEQTEEISINELLELKTYRFDFETKRLTSELISGLEAIKQFILFALYIPRYAHPIYSADTGNELGDMLADNETTVAFKIMEIERLVTEALIYDPRIEQVYDFVIEHIDDAFHVNFKVDTALGEIEIKEVLSA</sequence>
<evidence type="ECO:0000313" key="1">
    <source>
        <dbReference type="EMBL" id="KIL80739.1"/>
    </source>
</evidence>
<dbReference type="Proteomes" id="UP000031982">
    <property type="component" value="Unassembled WGS sequence"/>
</dbReference>
<reference evidence="1 2" key="1">
    <citation type="submission" date="2015-01" db="EMBL/GenBank/DDBJ databases">
        <title>Genome Assembly of Bacillus badius MTCC 1458.</title>
        <authorList>
            <person name="Verma A."/>
            <person name="Khatri I."/>
            <person name="Mual P."/>
            <person name="Subramanian S."/>
            <person name="Krishnamurthi S."/>
        </authorList>
    </citation>
    <scope>NUCLEOTIDE SEQUENCE [LARGE SCALE GENOMIC DNA]</scope>
    <source>
        <strain evidence="1 2">MTCC 1458</strain>
    </source>
</reference>
<dbReference type="InterPro" id="IPR020288">
    <property type="entry name" value="Sheath_initiator"/>
</dbReference>